<keyword evidence="2" id="KW-0805">Transcription regulation</keyword>
<feature type="domain" description="HTH lysR-type" evidence="5">
    <location>
        <begin position="1"/>
        <end position="58"/>
    </location>
</feature>
<evidence type="ECO:0000313" key="7">
    <source>
        <dbReference type="Proteomes" id="UP000016568"/>
    </source>
</evidence>
<keyword evidence="4" id="KW-0804">Transcription</keyword>
<name>U2Y4A4_9SPHN</name>
<dbReference type="GO" id="GO:0003677">
    <property type="term" value="F:DNA binding"/>
    <property type="evidence" value="ECO:0007669"/>
    <property type="project" value="UniProtKB-KW"/>
</dbReference>
<dbReference type="Gene3D" id="1.10.10.10">
    <property type="entry name" value="Winged helix-like DNA-binding domain superfamily/Winged helix DNA-binding domain"/>
    <property type="match status" value="1"/>
</dbReference>
<dbReference type="Proteomes" id="UP000016568">
    <property type="component" value="Unassembled WGS sequence"/>
</dbReference>
<dbReference type="PRINTS" id="PR00039">
    <property type="entry name" value="HTHLYSR"/>
</dbReference>
<dbReference type="eggNOG" id="COG0583">
    <property type="taxonomic scope" value="Bacteria"/>
</dbReference>
<evidence type="ECO:0000256" key="2">
    <source>
        <dbReference type="ARBA" id="ARBA00023015"/>
    </source>
</evidence>
<dbReference type="SUPFAM" id="SSF53850">
    <property type="entry name" value="Periplasmic binding protein-like II"/>
    <property type="match status" value="1"/>
</dbReference>
<evidence type="ECO:0000313" key="6">
    <source>
        <dbReference type="EMBL" id="GAD47871.1"/>
    </source>
</evidence>
<dbReference type="InterPro" id="IPR036388">
    <property type="entry name" value="WH-like_DNA-bd_sf"/>
</dbReference>
<dbReference type="InterPro" id="IPR036390">
    <property type="entry name" value="WH_DNA-bd_sf"/>
</dbReference>
<dbReference type="SUPFAM" id="SSF46785">
    <property type="entry name" value="Winged helix' DNA-binding domain"/>
    <property type="match status" value="1"/>
</dbReference>
<reference evidence="6 7" key="1">
    <citation type="submission" date="2013-09" db="EMBL/GenBank/DDBJ databases">
        <title>Whole genome shotgun sequence of Novosphingobium tardaugens NBRC 16725.</title>
        <authorList>
            <person name="Isaki S."/>
            <person name="Hosoyama A."/>
            <person name="Tsuchikane K."/>
            <person name="Katsumata H."/>
            <person name="Ando Y."/>
            <person name="Yamazaki S."/>
            <person name="Fujita N."/>
        </authorList>
    </citation>
    <scope>NUCLEOTIDE SEQUENCE [LARGE SCALE GENOMIC DNA]</scope>
    <source>
        <strain evidence="6 7">NBRC 16725</strain>
    </source>
</reference>
<comment type="caution">
    <text evidence="6">The sequence shown here is derived from an EMBL/GenBank/DDBJ whole genome shotgun (WGS) entry which is preliminary data.</text>
</comment>
<dbReference type="RefSeq" id="WP_021688778.1">
    <property type="nucleotide sequence ID" value="NZ_BASZ01000001.1"/>
</dbReference>
<dbReference type="InterPro" id="IPR005119">
    <property type="entry name" value="LysR_subst-bd"/>
</dbReference>
<evidence type="ECO:0000256" key="4">
    <source>
        <dbReference type="ARBA" id="ARBA00023163"/>
    </source>
</evidence>
<dbReference type="FunFam" id="1.10.10.10:FF:000001">
    <property type="entry name" value="LysR family transcriptional regulator"/>
    <property type="match status" value="1"/>
</dbReference>
<protein>
    <submittedName>
        <fullName evidence="6">Putative LysR family transcriptional regulator</fullName>
    </submittedName>
</protein>
<dbReference type="PANTHER" id="PTHR30346">
    <property type="entry name" value="TRANSCRIPTIONAL DUAL REGULATOR HCAR-RELATED"/>
    <property type="match status" value="1"/>
</dbReference>
<keyword evidence="3" id="KW-0238">DNA-binding</keyword>
<comment type="similarity">
    <text evidence="1">Belongs to the LysR transcriptional regulatory family.</text>
</comment>
<dbReference type="PROSITE" id="PS50931">
    <property type="entry name" value="HTH_LYSR"/>
    <property type="match status" value="1"/>
</dbReference>
<dbReference type="EMBL" id="BASZ01000001">
    <property type="protein sequence ID" value="GAD47871.1"/>
    <property type="molecule type" value="Genomic_DNA"/>
</dbReference>
<dbReference type="GO" id="GO:0003700">
    <property type="term" value="F:DNA-binding transcription factor activity"/>
    <property type="evidence" value="ECO:0007669"/>
    <property type="project" value="InterPro"/>
</dbReference>
<accession>U2Y4A4</accession>
<dbReference type="GO" id="GO:0032993">
    <property type="term" value="C:protein-DNA complex"/>
    <property type="evidence" value="ECO:0007669"/>
    <property type="project" value="TreeGrafter"/>
</dbReference>
<dbReference type="CDD" id="cd08414">
    <property type="entry name" value="PBP2_LTTR_aromatics_like"/>
    <property type="match status" value="1"/>
</dbReference>
<dbReference type="Gene3D" id="3.40.190.10">
    <property type="entry name" value="Periplasmic binding protein-like II"/>
    <property type="match status" value="2"/>
</dbReference>
<gene>
    <name evidence="6" type="ORF">NT2_01_06450</name>
</gene>
<keyword evidence="7" id="KW-1185">Reference proteome</keyword>
<dbReference type="AlphaFoldDB" id="U2Y4A4"/>
<dbReference type="OrthoDB" id="7158941at2"/>
<dbReference type="Pfam" id="PF03466">
    <property type="entry name" value="LysR_substrate"/>
    <property type="match status" value="1"/>
</dbReference>
<organism evidence="6 7">
    <name type="scientific">Caenibius tardaugens NBRC 16725</name>
    <dbReference type="NCBI Taxonomy" id="1219035"/>
    <lineage>
        <taxon>Bacteria</taxon>
        <taxon>Pseudomonadati</taxon>
        <taxon>Pseudomonadota</taxon>
        <taxon>Alphaproteobacteria</taxon>
        <taxon>Sphingomonadales</taxon>
        <taxon>Erythrobacteraceae</taxon>
        <taxon>Caenibius</taxon>
    </lineage>
</organism>
<dbReference type="KEGG" id="ntd:EGO55_13915"/>
<sequence length="296" mass="32287">MELRQLRYFSVLAETLNFHRAAERLNISQPPLTVAIRKLEAELGVPLFERGARGVRLTAAGRAALEPAREALAQAQRVKDAVTQGGRGELGRLRIGFVGSAISERLPKIISAYRERYPRVELQLEEATSAEIADAIEERKLDAGLVRLPIMRRVGLETQVIEHDHLVVAVGPDHAVARRKSIALAELAELPFIIHGPISILHITIILACQKAGFTPRVAQEATQVQTVLGLVQSGLGVGLVPARMARFAPEGVRLMPLTEPIAVEMGIAWRPNAEPLVRNFVAVACEQGDIQSVSE</sequence>
<dbReference type="Pfam" id="PF00126">
    <property type="entry name" value="HTH_1"/>
    <property type="match status" value="1"/>
</dbReference>
<dbReference type="PANTHER" id="PTHR30346:SF0">
    <property type="entry name" value="HCA OPERON TRANSCRIPTIONAL ACTIVATOR HCAR"/>
    <property type="match status" value="1"/>
</dbReference>
<evidence type="ECO:0000259" key="5">
    <source>
        <dbReference type="PROSITE" id="PS50931"/>
    </source>
</evidence>
<evidence type="ECO:0000256" key="3">
    <source>
        <dbReference type="ARBA" id="ARBA00023125"/>
    </source>
</evidence>
<dbReference type="InterPro" id="IPR000847">
    <property type="entry name" value="LysR_HTH_N"/>
</dbReference>
<proteinExistence type="inferred from homology"/>
<evidence type="ECO:0000256" key="1">
    <source>
        <dbReference type="ARBA" id="ARBA00009437"/>
    </source>
</evidence>